<dbReference type="Pfam" id="PF13855">
    <property type="entry name" value="LRR_8"/>
    <property type="match status" value="2"/>
</dbReference>
<dbReference type="InterPro" id="IPR032675">
    <property type="entry name" value="LRR_dom_sf"/>
</dbReference>
<dbReference type="InterPro" id="IPR000483">
    <property type="entry name" value="Cys-rich_flank_reg_C"/>
</dbReference>
<feature type="chain" id="PRO_5036965406" evidence="6">
    <location>
        <begin position="20"/>
        <end position="593"/>
    </location>
</feature>
<feature type="transmembrane region" description="Helical" evidence="5">
    <location>
        <begin position="516"/>
        <end position="539"/>
    </location>
</feature>
<reference evidence="9" key="1">
    <citation type="submission" date="2022-11" db="UniProtKB">
        <authorList>
            <consortium name="WormBaseParasite"/>
        </authorList>
    </citation>
    <scope>IDENTIFICATION</scope>
</reference>
<organism evidence="8 9">
    <name type="scientific">Plectus sambesii</name>
    <dbReference type="NCBI Taxonomy" id="2011161"/>
    <lineage>
        <taxon>Eukaryota</taxon>
        <taxon>Metazoa</taxon>
        <taxon>Ecdysozoa</taxon>
        <taxon>Nematoda</taxon>
        <taxon>Chromadorea</taxon>
        <taxon>Plectida</taxon>
        <taxon>Plectina</taxon>
        <taxon>Plectoidea</taxon>
        <taxon>Plectidae</taxon>
        <taxon>Plectus</taxon>
    </lineage>
</organism>
<dbReference type="SMART" id="SM00369">
    <property type="entry name" value="LRR_TYP"/>
    <property type="match status" value="9"/>
</dbReference>
<evidence type="ECO:0000259" key="7">
    <source>
        <dbReference type="SMART" id="SM00082"/>
    </source>
</evidence>
<keyword evidence="5" id="KW-0472">Membrane</keyword>
<dbReference type="Pfam" id="PF00560">
    <property type="entry name" value="LRR_1"/>
    <property type="match status" value="3"/>
</dbReference>
<dbReference type="GO" id="GO:0005615">
    <property type="term" value="C:extracellular space"/>
    <property type="evidence" value="ECO:0007669"/>
    <property type="project" value="TreeGrafter"/>
</dbReference>
<evidence type="ECO:0000256" key="3">
    <source>
        <dbReference type="ARBA" id="ARBA00022737"/>
    </source>
</evidence>
<dbReference type="WBParaSite" id="PSAMB.scaffold1875size27024.g15383.t1">
    <property type="protein sequence ID" value="PSAMB.scaffold1875size27024.g15383.t1"/>
    <property type="gene ID" value="PSAMB.scaffold1875size27024.g15383"/>
</dbReference>
<dbReference type="InterPro" id="IPR050333">
    <property type="entry name" value="SLRP"/>
</dbReference>
<dbReference type="PANTHER" id="PTHR45712">
    <property type="entry name" value="AGAP008170-PA"/>
    <property type="match status" value="1"/>
</dbReference>
<keyword evidence="5" id="KW-1133">Transmembrane helix</keyword>
<keyword evidence="8" id="KW-1185">Reference proteome</keyword>
<evidence type="ECO:0000256" key="6">
    <source>
        <dbReference type="SAM" id="SignalP"/>
    </source>
</evidence>
<dbReference type="Proteomes" id="UP000887566">
    <property type="component" value="Unplaced"/>
</dbReference>
<dbReference type="PANTHER" id="PTHR45712:SF28">
    <property type="entry name" value="LEUCINE-RICH REPEAT-CONTAINING PROTEIN 70-LIKE"/>
    <property type="match status" value="1"/>
</dbReference>
<dbReference type="AlphaFoldDB" id="A0A914VEF4"/>
<feature type="compositionally biased region" description="Low complexity" evidence="4">
    <location>
        <begin position="559"/>
        <end position="575"/>
    </location>
</feature>
<dbReference type="Gene3D" id="3.80.10.10">
    <property type="entry name" value="Ribonuclease Inhibitor"/>
    <property type="match status" value="3"/>
</dbReference>
<sequence>MKIETVLLLSATALSMAMSLDQKTDDCPSTCDCERTDYGLHVTCNGGGITDIKLQTIFRHIPKDVAVLEIIGPEDNENKFSLNGDIARFSTLRQLHLVNCGLPSLGKHIFRGMTALRTLNLQRNRIEYASESSFDGLENLEYLDLSYNWMHRQRLPTGVFSRLRSLRSLSLAHNGMTHFSNNLLSGLARLETLILDGNRPTPHDLSTLFIDAPNLTRLEVNHCRLKTLDELQFDKAPRLHTVGLGWNDLSYVRSIDLKPLLNLTSLDLSGNSIATIPPCAFCGFSIHTLSLAYNKLGDCYSVNATVPGESLQPLSFESLPLYELDLSFNNFKQFDSSALGVAQKTLRILHLSGNPLETISSDAIRGLKLKGLHAAQIGKSVIPYFLPLEFERLAFLNLSGNELDVFPEEVASLFGGDLRTLDVSNNELTTMPDAITYLNTVYLNDNPWDCRCHLGPMRDYMLRKDNYQRRSALGYDRVRCSTPPAVRNETVASLTRPLDCAVLFGASYGLSQASELGILLAGMLAAILLAAVVVAATCYTREQRHKGSYQTREDSRCHLNPNNLDPSSSDISPISPYTPPSTLPISQKDERLF</sequence>
<evidence type="ECO:0000256" key="2">
    <source>
        <dbReference type="ARBA" id="ARBA00022729"/>
    </source>
</evidence>
<dbReference type="InterPro" id="IPR003591">
    <property type="entry name" value="Leu-rich_rpt_typical-subtyp"/>
</dbReference>
<proteinExistence type="predicted"/>
<keyword evidence="1" id="KW-0433">Leucine-rich repeat</keyword>
<evidence type="ECO:0000256" key="4">
    <source>
        <dbReference type="SAM" id="MobiDB-lite"/>
    </source>
</evidence>
<evidence type="ECO:0000313" key="8">
    <source>
        <dbReference type="Proteomes" id="UP000887566"/>
    </source>
</evidence>
<dbReference type="SMART" id="SM00082">
    <property type="entry name" value="LRRCT"/>
    <property type="match status" value="1"/>
</dbReference>
<dbReference type="PROSITE" id="PS51450">
    <property type="entry name" value="LRR"/>
    <property type="match status" value="2"/>
</dbReference>
<evidence type="ECO:0000313" key="9">
    <source>
        <dbReference type="WBParaSite" id="PSAMB.scaffold1875size27024.g15383.t1"/>
    </source>
</evidence>
<feature type="region of interest" description="Disordered" evidence="4">
    <location>
        <begin position="545"/>
        <end position="593"/>
    </location>
</feature>
<dbReference type="SUPFAM" id="SSF52058">
    <property type="entry name" value="L domain-like"/>
    <property type="match status" value="2"/>
</dbReference>
<evidence type="ECO:0000256" key="5">
    <source>
        <dbReference type="SAM" id="Phobius"/>
    </source>
</evidence>
<protein>
    <submittedName>
        <fullName evidence="9">LRRCT domain-containing protein</fullName>
    </submittedName>
</protein>
<evidence type="ECO:0000256" key="1">
    <source>
        <dbReference type="ARBA" id="ARBA00022614"/>
    </source>
</evidence>
<accession>A0A914VEF4</accession>
<dbReference type="InterPro" id="IPR001611">
    <property type="entry name" value="Leu-rich_rpt"/>
</dbReference>
<keyword evidence="3" id="KW-0677">Repeat</keyword>
<name>A0A914VEF4_9BILA</name>
<keyword evidence="2 6" id="KW-0732">Signal</keyword>
<feature type="signal peptide" evidence="6">
    <location>
        <begin position="1"/>
        <end position="19"/>
    </location>
</feature>
<feature type="domain" description="LRRCT" evidence="7">
    <location>
        <begin position="446"/>
        <end position="501"/>
    </location>
</feature>
<keyword evidence="5" id="KW-0812">Transmembrane</keyword>